<evidence type="ECO:0000313" key="2">
    <source>
        <dbReference type="EMBL" id="ATB47374.1"/>
    </source>
</evidence>
<name>A0A250JU31_9BACT</name>
<organism evidence="2 3">
    <name type="scientific">Corallococcus macrosporus DSM 14697</name>
    <dbReference type="NCBI Taxonomy" id="1189310"/>
    <lineage>
        <taxon>Bacteria</taxon>
        <taxon>Pseudomonadati</taxon>
        <taxon>Myxococcota</taxon>
        <taxon>Myxococcia</taxon>
        <taxon>Myxococcales</taxon>
        <taxon>Cystobacterineae</taxon>
        <taxon>Myxococcaceae</taxon>
        <taxon>Corallococcus</taxon>
    </lineage>
</organism>
<dbReference type="Proteomes" id="UP000217343">
    <property type="component" value="Chromosome"/>
</dbReference>
<proteinExistence type="predicted"/>
<gene>
    <name evidence="2" type="ORF">MYMAC_002982</name>
</gene>
<feature type="domain" description="Methyltransferase type 11" evidence="1">
    <location>
        <begin position="48"/>
        <end position="142"/>
    </location>
</feature>
<keyword evidence="3" id="KW-1185">Reference proteome</keyword>
<sequence>MSAVSPLAQPEAWNLVAPEYVRELVAPFETFSRDALLRAGVASGTRVVDVAAGPGTLALLAAREGARVTAVDFSAEMIAALRARATEARLDIDALEGDGMALPFEDGAFDAAFSMFGLIFFPDRARGFQELHRVLRPGGRAVVSSWPPFDRSREMRAVYTRLWEKLGVTPAQLNAGPMSDPDTCQREMASAGFVKVTVHEVQAHLDYPSTAVMVDATTRSSAPAVLARRALGAQWEPLFWSMHEHAQAELGAGPQRVTLTAYLTTGARP</sequence>
<protein>
    <submittedName>
        <fullName evidence="2">Ubiquinone biosynthesis protein UbiE</fullName>
    </submittedName>
</protein>
<evidence type="ECO:0000259" key="1">
    <source>
        <dbReference type="Pfam" id="PF08241"/>
    </source>
</evidence>
<dbReference type="Pfam" id="PF08241">
    <property type="entry name" value="Methyltransf_11"/>
    <property type="match status" value="1"/>
</dbReference>
<dbReference type="EMBL" id="CP022203">
    <property type="protein sequence ID" value="ATB47374.1"/>
    <property type="molecule type" value="Genomic_DNA"/>
</dbReference>
<dbReference type="GO" id="GO:0008757">
    <property type="term" value="F:S-adenosylmethionine-dependent methyltransferase activity"/>
    <property type="evidence" value="ECO:0007669"/>
    <property type="project" value="InterPro"/>
</dbReference>
<dbReference type="InterPro" id="IPR013216">
    <property type="entry name" value="Methyltransf_11"/>
</dbReference>
<dbReference type="KEGG" id="mmas:MYMAC_002982"/>
<dbReference type="PANTHER" id="PTHR43591:SF24">
    <property type="entry name" value="2-METHOXY-6-POLYPRENYL-1,4-BENZOQUINOL METHYLASE, MITOCHONDRIAL"/>
    <property type="match status" value="1"/>
</dbReference>
<dbReference type="Gene3D" id="3.40.50.150">
    <property type="entry name" value="Vaccinia Virus protein VP39"/>
    <property type="match status" value="1"/>
</dbReference>
<dbReference type="PANTHER" id="PTHR43591">
    <property type="entry name" value="METHYLTRANSFERASE"/>
    <property type="match status" value="1"/>
</dbReference>
<dbReference type="InterPro" id="IPR029063">
    <property type="entry name" value="SAM-dependent_MTases_sf"/>
</dbReference>
<dbReference type="RefSeq" id="WP_095958593.1">
    <property type="nucleotide sequence ID" value="NZ_CP022203.1"/>
</dbReference>
<dbReference type="AlphaFoldDB" id="A0A250JU31"/>
<reference evidence="2 3" key="1">
    <citation type="submission" date="2017-06" db="EMBL/GenBank/DDBJ databases">
        <title>Sequencing and comparative analysis of myxobacterial genomes.</title>
        <authorList>
            <person name="Rupp O."/>
            <person name="Goesmann A."/>
            <person name="Sogaard-Andersen L."/>
        </authorList>
    </citation>
    <scope>NUCLEOTIDE SEQUENCE [LARGE SCALE GENOMIC DNA]</scope>
    <source>
        <strain evidence="2 3">DSM 14697</strain>
    </source>
</reference>
<evidence type="ECO:0000313" key="3">
    <source>
        <dbReference type="Proteomes" id="UP000217343"/>
    </source>
</evidence>
<accession>A0A250JU31</accession>
<keyword evidence="2" id="KW-0830">Ubiquinone</keyword>
<dbReference type="SUPFAM" id="SSF53335">
    <property type="entry name" value="S-adenosyl-L-methionine-dependent methyltransferases"/>
    <property type="match status" value="1"/>
</dbReference>
<dbReference type="OrthoDB" id="9808140at2"/>
<dbReference type="CDD" id="cd02440">
    <property type="entry name" value="AdoMet_MTases"/>
    <property type="match status" value="1"/>
</dbReference>